<dbReference type="RefSeq" id="WP_187097294.1">
    <property type="nucleotide sequence ID" value="NZ_CP059894.1"/>
</dbReference>
<accession>A0A7G8PFK6</accession>
<evidence type="ECO:0000259" key="1">
    <source>
        <dbReference type="Pfam" id="PF01966"/>
    </source>
</evidence>
<protein>
    <submittedName>
        <fullName evidence="2">HD domain-containing protein</fullName>
    </submittedName>
</protein>
<dbReference type="SUPFAM" id="SSF109604">
    <property type="entry name" value="HD-domain/PDEase-like"/>
    <property type="match status" value="1"/>
</dbReference>
<gene>
    <name evidence="2" type="ORF">HZU40_01690</name>
</gene>
<evidence type="ECO:0000313" key="3">
    <source>
        <dbReference type="Proteomes" id="UP000515498"/>
    </source>
</evidence>
<dbReference type="AlphaFoldDB" id="A0A7G8PFK6"/>
<evidence type="ECO:0000313" key="2">
    <source>
        <dbReference type="EMBL" id="QNJ93122.1"/>
    </source>
</evidence>
<dbReference type="Pfam" id="PF01966">
    <property type="entry name" value="HD"/>
    <property type="match status" value="1"/>
</dbReference>
<reference evidence="2 3" key="1">
    <citation type="submission" date="2020-07" db="EMBL/GenBank/DDBJ databases">
        <title>Draft genome sequence of four isobutane-metabolizing strains capable of cometabolically degrading diverse ether contaminants.</title>
        <authorList>
            <person name="Chen W."/>
            <person name="Faulkner N."/>
            <person name="Smith C."/>
            <person name="Hyman M."/>
        </authorList>
    </citation>
    <scope>NUCLEOTIDE SEQUENCE [LARGE SCALE GENOMIC DNA]</scope>
    <source>
        <strain evidence="2 3">2A</strain>
    </source>
</reference>
<name>A0A7G8PFK6_9MYCO</name>
<dbReference type="InterPro" id="IPR009218">
    <property type="entry name" value="HD_phosphohydro"/>
</dbReference>
<dbReference type="PANTHER" id="PTHR21174">
    <property type="match status" value="1"/>
</dbReference>
<dbReference type="Proteomes" id="UP000515498">
    <property type="component" value="Chromosome"/>
</dbReference>
<dbReference type="Gene3D" id="1.10.3210.10">
    <property type="entry name" value="Hypothetical protein af1432"/>
    <property type="match status" value="1"/>
</dbReference>
<proteinExistence type="predicted"/>
<feature type="domain" description="HD" evidence="1">
    <location>
        <begin position="42"/>
        <end position="137"/>
    </location>
</feature>
<dbReference type="KEGG" id="mflu:HZU40_01690"/>
<dbReference type="InterPro" id="IPR006674">
    <property type="entry name" value="HD_domain"/>
</dbReference>
<sequence length="211" mass="23117">MTDLLEAWRAVLTRHTASPDVEAVGAALLARWSEPHRRYHDLSHLRGVLEAIEELTAGADAADVDVDAVRLAAWYHDAVYAGQPDDEENSALLAESDLTALGAAPEFVAEVARLVRMTVEHDPAPQDRNGQVLSDADLAVLGLPPEDYRRNTAKVRAEYGHVTDGDFRAGRVRVIGSLLSAPSLYRTERGRRLWEDAARANMSAELRALSD</sequence>
<organism evidence="2 3">
    <name type="scientific">Mycolicibacterium fluoranthenivorans</name>
    <dbReference type="NCBI Taxonomy" id="258505"/>
    <lineage>
        <taxon>Bacteria</taxon>
        <taxon>Bacillati</taxon>
        <taxon>Actinomycetota</taxon>
        <taxon>Actinomycetes</taxon>
        <taxon>Mycobacteriales</taxon>
        <taxon>Mycobacteriaceae</taxon>
        <taxon>Mycolicibacterium</taxon>
    </lineage>
</organism>
<dbReference type="PIRSF" id="PIRSF035170">
    <property type="entry name" value="HD_phosphohydro"/>
    <property type="match status" value="1"/>
</dbReference>
<dbReference type="EMBL" id="CP059894">
    <property type="protein sequence ID" value="QNJ93122.1"/>
    <property type="molecule type" value="Genomic_DNA"/>
</dbReference>
<dbReference type="PANTHER" id="PTHR21174:SF0">
    <property type="entry name" value="HD PHOSPHOHYDROLASE FAMILY PROTEIN-RELATED"/>
    <property type="match status" value="1"/>
</dbReference>